<dbReference type="Gene3D" id="3.40.30.10">
    <property type="entry name" value="Glutaredoxin"/>
    <property type="match status" value="1"/>
</dbReference>
<dbReference type="Pfam" id="PF00462">
    <property type="entry name" value="Glutaredoxin"/>
    <property type="match status" value="1"/>
</dbReference>
<evidence type="ECO:0000259" key="1">
    <source>
        <dbReference type="Pfam" id="PF00462"/>
    </source>
</evidence>
<dbReference type="EMBL" id="SRHY01000030">
    <property type="protein sequence ID" value="TFJ92072.1"/>
    <property type="molecule type" value="Genomic_DNA"/>
</dbReference>
<dbReference type="Proteomes" id="UP000298484">
    <property type="component" value="Unassembled WGS sequence"/>
</dbReference>
<name>A0A4Y9A9T2_9BACI</name>
<dbReference type="RefSeq" id="WP_135110854.1">
    <property type="nucleotide sequence ID" value="NZ_SRHY01000030.1"/>
</dbReference>
<comment type="caution">
    <text evidence="2">The sequence shown here is derived from an EMBL/GenBank/DDBJ whole genome shotgun (WGS) entry which is preliminary data.</text>
</comment>
<organism evidence="2 3">
    <name type="scientific">Lentibacillus salicampi</name>
    <dbReference type="NCBI Taxonomy" id="175306"/>
    <lineage>
        <taxon>Bacteria</taxon>
        <taxon>Bacillati</taxon>
        <taxon>Bacillota</taxon>
        <taxon>Bacilli</taxon>
        <taxon>Bacillales</taxon>
        <taxon>Bacillaceae</taxon>
        <taxon>Lentibacillus</taxon>
    </lineage>
</organism>
<proteinExistence type="predicted"/>
<keyword evidence="3" id="KW-1185">Reference proteome</keyword>
<evidence type="ECO:0000313" key="2">
    <source>
        <dbReference type="EMBL" id="TFJ92072.1"/>
    </source>
</evidence>
<reference evidence="2 3" key="1">
    <citation type="submission" date="2019-03" db="EMBL/GenBank/DDBJ databases">
        <title>Genome sequence of Lentibacillus salicampi ATCC BAA-719.</title>
        <authorList>
            <person name="Maclea K.S."/>
            <person name="Simoes Junior M."/>
        </authorList>
    </citation>
    <scope>NUCLEOTIDE SEQUENCE [LARGE SCALE GENOMIC DNA]</scope>
    <source>
        <strain evidence="2 3">ATCC BAA-719</strain>
    </source>
</reference>
<sequence length="91" mass="10568">MNEQEVIVYTSENSLQCEKLLEQLNQSDINYSERNVTKHRKYLDELQEEGIFGTPATFVDKKVVLGTQINKIKHALGISNHYHSHTSFDWS</sequence>
<dbReference type="PROSITE" id="PS51354">
    <property type="entry name" value="GLUTAREDOXIN_2"/>
    <property type="match status" value="1"/>
</dbReference>
<dbReference type="InterPro" id="IPR036249">
    <property type="entry name" value="Thioredoxin-like_sf"/>
</dbReference>
<evidence type="ECO:0000313" key="3">
    <source>
        <dbReference type="Proteomes" id="UP000298484"/>
    </source>
</evidence>
<dbReference type="AlphaFoldDB" id="A0A4Y9A9T2"/>
<protein>
    <submittedName>
        <fullName evidence="2">Glutaredoxin family protein</fullName>
    </submittedName>
</protein>
<accession>A0A4Y9A9T2</accession>
<feature type="domain" description="Glutaredoxin" evidence="1">
    <location>
        <begin position="6"/>
        <end position="64"/>
    </location>
</feature>
<dbReference type="OrthoDB" id="9795531at2"/>
<gene>
    <name evidence="2" type="ORF">E4U82_14385</name>
</gene>
<dbReference type="SUPFAM" id="SSF52833">
    <property type="entry name" value="Thioredoxin-like"/>
    <property type="match status" value="1"/>
</dbReference>
<dbReference type="InterPro" id="IPR002109">
    <property type="entry name" value="Glutaredoxin"/>
</dbReference>
<dbReference type="CDD" id="cd02976">
    <property type="entry name" value="NrdH"/>
    <property type="match status" value="1"/>
</dbReference>